<dbReference type="PROSITE" id="PS00513">
    <property type="entry name" value="ADENYLOSUCCIN_SYN_2"/>
    <property type="match status" value="1"/>
</dbReference>
<evidence type="ECO:0000256" key="1">
    <source>
        <dbReference type="ARBA" id="ARBA00011738"/>
    </source>
</evidence>
<comment type="similarity">
    <text evidence="8 10">Belongs to the adenylosuccinate synthetase family.</text>
</comment>
<dbReference type="RefSeq" id="WP_120115828.1">
    <property type="nucleotide sequence ID" value="NZ_BORJ01000003.1"/>
</dbReference>
<evidence type="ECO:0000256" key="9">
    <source>
        <dbReference type="PROSITE-ProRule" id="PRU10134"/>
    </source>
</evidence>
<dbReference type="HAMAP" id="MF_00011">
    <property type="entry name" value="Adenylosucc_synth"/>
    <property type="match status" value="1"/>
</dbReference>
<dbReference type="UniPathway" id="UPA00075">
    <property type="reaction ID" value="UER00335"/>
</dbReference>
<reference evidence="12 13" key="1">
    <citation type="submission" date="2018-12" db="EMBL/GenBank/DDBJ databases">
        <authorList>
            <person name="Sun L."/>
            <person name="Chen Z."/>
        </authorList>
    </citation>
    <scope>NUCLEOTIDE SEQUENCE [LARGE SCALE GENOMIC DNA]</scope>
    <source>
        <strain evidence="12 13">LMG 29736</strain>
    </source>
</reference>
<dbReference type="Gene3D" id="3.40.440.10">
    <property type="entry name" value="Adenylosuccinate Synthetase, subunit A, domain 1"/>
    <property type="match status" value="1"/>
</dbReference>
<dbReference type="SUPFAM" id="SSF52540">
    <property type="entry name" value="P-loop containing nucleoside triphosphate hydrolases"/>
    <property type="match status" value="1"/>
</dbReference>
<dbReference type="EC" id="6.3.4.4" evidence="8 10"/>
<dbReference type="SMART" id="SM00788">
    <property type="entry name" value="Adenylsucc_synt"/>
    <property type="match status" value="1"/>
</dbReference>
<evidence type="ECO:0000256" key="10">
    <source>
        <dbReference type="RuleBase" id="RU000520"/>
    </source>
</evidence>
<dbReference type="InterPro" id="IPR042111">
    <property type="entry name" value="Adenylosuccinate_synth_dom3"/>
</dbReference>
<dbReference type="CDD" id="cd03108">
    <property type="entry name" value="AdSS"/>
    <property type="match status" value="1"/>
</dbReference>
<comment type="pathway">
    <text evidence="8 10">Purine metabolism; AMP biosynthesis via de novo pathway; AMP from IMP: step 1/2.</text>
</comment>
<evidence type="ECO:0000256" key="8">
    <source>
        <dbReference type="HAMAP-Rule" id="MF_00011"/>
    </source>
</evidence>
<feature type="active site" evidence="9">
    <location>
        <position position="139"/>
    </location>
</feature>
<dbReference type="GO" id="GO:0005737">
    <property type="term" value="C:cytoplasm"/>
    <property type="evidence" value="ECO:0007669"/>
    <property type="project" value="UniProtKB-SubCell"/>
</dbReference>
<dbReference type="InterPro" id="IPR018220">
    <property type="entry name" value="Adenylosuccin_syn_GTP-bd"/>
</dbReference>
<dbReference type="InterPro" id="IPR027417">
    <property type="entry name" value="P-loop_NTPase"/>
</dbReference>
<feature type="active site" description="Proton donor" evidence="8">
    <location>
        <position position="41"/>
    </location>
</feature>
<dbReference type="GO" id="GO:0000287">
    <property type="term" value="F:magnesium ion binding"/>
    <property type="evidence" value="ECO:0007669"/>
    <property type="project" value="UniProtKB-UniRule"/>
</dbReference>
<dbReference type="Pfam" id="PF00709">
    <property type="entry name" value="Adenylsucc_synt"/>
    <property type="match status" value="1"/>
</dbReference>
<sequence>MSSVVVVGTQWGDEGKGKITDFLSENAEVIARYQGGNNAGHTIQFNSVTYKLHLIPSGIFYKDKISVIGNGMVVDPKALVQELAYLHGHSISTDNLRISNRAHVILPYHIKIDEVEEERKGANKIGTTKKGIGPAYMDKAARIGIRIADLLDREVFEEKLTRNLEEKNRLLERFYETEGFTLEEILDEYYEYGQQFKDYVCDTSVVLNDALDEGKRVLFEGAQGVMLDIDQGTYPFVTSSNPVAGGVTIGSGVGPTKIDHVVGVCKAYTSRVGDGPFPTELKDEIGDQIREVGREYGTTTGRPRRVGWFDSVVVRHARRVSGLTDLSLNSIDVLTGIETVKICTAYDYKGTLIKEYPANLNILKDCKPVYEELPGWTENITGCRTLDELPANARHYLERVSQLTGVPLSIFSVGPDRSQTNIVKSVWR</sequence>
<reference evidence="11 14" key="2">
    <citation type="submission" date="2021-03" db="EMBL/GenBank/DDBJ databases">
        <title>Antimicrobial resistance genes in bacteria isolated from Japanese honey, and their potential for conferring macrolide and lincosamide resistance in the American foulbrood pathogen Paenibacillus larvae.</title>
        <authorList>
            <person name="Okamoto M."/>
            <person name="Kumagai M."/>
            <person name="Kanamori H."/>
            <person name="Takamatsu D."/>
        </authorList>
    </citation>
    <scope>NUCLEOTIDE SEQUENCE [LARGE SCALE GENOMIC DNA]</scope>
    <source>
        <strain evidence="11 14">J6TS1</strain>
    </source>
</reference>
<dbReference type="EMBL" id="BORJ01000003">
    <property type="protein sequence ID" value="GIN95836.1"/>
    <property type="molecule type" value="Genomic_DNA"/>
</dbReference>
<dbReference type="FunFam" id="1.10.300.10:FF:000001">
    <property type="entry name" value="Adenylosuccinate synthetase"/>
    <property type="match status" value="1"/>
</dbReference>
<feature type="binding site" description="in other chain" evidence="8">
    <location>
        <position position="302"/>
    </location>
    <ligand>
        <name>IMP</name>
        <dbReference type="ChEBI" id="CHEBI:58053"/>
        <note>ligand shared between dimeric partners</note>
    </ligand>
</feature>
<evidence type="ECO:0000256" key="5">
    <source>
        <dbReference type="ARBA" id="ARBA00022755"/>
    </source>
</evidence>
<feature type="active site" description="Proton acceptor" evidence="8">
    <location>
        <position position="13"/>
    </location>
</feature>
<feature type="binding site" evidence="8">
    <location>
        <position position="13"/>
    </location>
    <ligand>
        <name>Mg(2+)</name>
        <dbReference type="ChEBI" id="CHEBI:18420"/>
    </ligand>
</feature>
<keyword evidence="4 8" id="KW-0547">Nucleotide-binding</keyword>
<comment type="caution">
    <text evidence="12">The sequence shown here is derived from an EMBL/GenBank/DDBJ whole genome shotgun (WGS) entry which is preliminary data.</text>
</comment>
<gene>
    <name evidence="8 11" type="primary">purA</name>
    <name evidence="12" type="ORF">D5F11_010590</name>
    <name evidence="11" type="ORF">J6TS1_17060</name>
</gene>
<name>A0A429X8U3_SIMTE</name>
<dbReference type="PROSITE" id="PS01266">
    <property type="entry name" value="ADENYLOSUCCIN_SYN_1"/>
    <property type="match status" value="1"/>
</dbReference>
<dbReference type="GO" id="GO:0005525">
    <property type="term" value="F:GTP binding"/>
    <property type="evidence" value="ECO:0007669"/>
    <property type="project" value="UniProtKB-UniRule"/>
</dbReference>
<feature type="binding site" description="in other chain" evidence="8">
    <location>
        <position position="128"/>
    </location>
    <ligand>
        <name>IMP</name>
        <dbReference type="ChEBI" id="CHEBI:58053"/>
        <note>ligand shared between dimeric partners</note>
    </ligand>
</feature>
<feature type="binding site" evidence="8">
    <location>
        <begin position="40"/>
        <end position="42"/>
    </location>
    <ligand>
        <name>GTP</name>
        <dbReference type="ChEBI" id="CHEBI:37565"/>
    </ligand>
</feature>
<feature type="binding site" description="in other chain" evidence="8">
    <location>
        <position position="238"/>
    </location>
    <ligand>
        <name>IMP</name>
        <dbReference type="ChEBI" id="CHEBI:58053"/>
        <note>ligand shared between dimeric partners</note>
    </ligand>
</feature>
<comment type="subcellular location">
    <subcellularLocation>
        <location evidence="8">Cytoplasm</location>
    </subcellularLocation>
</comment>
<dbReference type="InterPro" id="IPR001114">
    <property type="entry name" value="Adenylosuccinate_synthetase"/>
</dbReference>
<evidence type="ECO:0000256" key="4">
    <source>
        <dbReference type="ARBA" id="ARBA00022741"/>
    </source>
</evidence>
<evidence type="ECO:0000313" key="12">
    <source>
        <dbReference type="EMBL" id="RST59844.1"/>
    </source>
</evidence>
<feature type="binding site" description="in other chain" evidence="8">
    <location>
        <position position="223"/>
    </location>
    <ligand>
        <name>IMP</name>
        <dbReference type="ChEBI" id="CHEBI:58053"/>
        <note>ligand shared between dimeric partners</note>
    </ligand>
</feature>
<feature type="binding site" evidence="8">
    <location>
        <begin position="12"/>
        <end position="18"/>
    </location>
    <ligand>
        <name>GTP</name>
        <dbReference type="ChEBI" id="CHEBI:37565"/>
    </ligand>
</feature>
<feature type="binding site" evidence="8">
    <location>
        <begin position="330"/>
        <end position="332"/>
    </location>
    <ligand>
        <name>GTP</name>
        <dbReference type="ChEBI" id="CHEBI:37565"/>
    </ligand>
</feature>
<feature type="binding site" evidence="8">
    <location>
        <position position="142"/>
    </location>
    <ligand>
        <name>IMP</name>
        <dbReference type="ChEBI" id="CHEBI:58053"/>
        <note>ligand shared between dimeric partners</note>
    </ligand>
</feature>
<evidence type="ECO:0000256" key="7">
    <source>
        <dbReference type="ARBA" id="ARBA00023134"/>
    </source>
</evidence>
<feature type="binding site" description="in other chain" evidence="8">
    <location>
        <begin position="13"/>
        <end position="16"/>
    </location>
    <ligand>
        <name>IMP</name>
        <dbReference type="ChEBI" id="CHEBI:58053"/>
        <note>ligand shared between dimeric partners</note>
    </ligand>
</feature>
<feature type="binding site" description="in other chain" evidence="8">
    <location>
        <begin position="38"/>
        <end position="41"/>
    </location>
    <ligand>
        <name>IMP</name>
        <dbReference type="ChEBI" id="CHEBI:58053"/>
        <note>ligand shared between dimeric partners</note>
    </ligand>
</feature>
<evidence type="ECO:0000256" key="6">
    <source>
        <dbReference type="ARBA" id="ARBA00022842"/>
    </source>
</evidence>
<dbReference type="EMBL" id="QYTW02000008">
    <property type="protein sequence ID" value="RST59844.1"/>
    <property type="molecule type" value="Genomic_DNA"/>
</dbReference>
<feature type="binding site" evidence="8">
    <location>
        <begin position="298"/>
        <end position="304"/>
    </location>
    <ligand>
        <name>substrate</name>
    </ligand>
</feature>
<dbReference type="GO" id="GO:0044208">
    <property type="term" value="P:'de novo' AMP biosynthetic process"/>
    <property type="evidence" value="ECO:0007669"/>
    <property type="project" value="UniProtKB-UniRule"/>
</dbReference>
<dbReference type="OrthoDB" id="9807553at2"/>
<accession>A0A429X8U3</accession>
<dbReference type="AlphaFoldDB" id="A0A429X8U3"/>
<dbReference type="PANTHER" id="PTHR11846">
    <property type="entry name" value="ADENYLOSUCCINATE SYNTHETASE"/>
    <property type="match status" value="1"/>
</dbReference>
<dbReference type="GO" id="GO:0004019">
    <property type="term" value="F:adenylosuccinate synthase activity"/>
    <property type="evidence" value="ECO:0007669"/>
    <property type="project" value="UniProtKB-UniRule"/>
</dbReference>
<dbReference type="PANTHER" id="PTHR11846:SF0">
    <property type="entry name" value="ADENYLOSUCCINATE SYNTHETASE"/>
    <property type="match status" value="1"/>
</dbReference>
<keyword evidence="8" id="KW-0963">Cytoplasm</keyword>
<dbReference type="InterPro" id="IPR033128">
    <property type="entry name" value="Adenylosuccin_syn_Lys_AS"/>
</dbReference>
<organism evidence="12 13">
    <name type="scientific">Siminovitchia terrae</name>
    <name type="common">Bacillus terrae</name>
    <dbReference type="NCBI Taxonomy" id="1914933"/>
    <lineage>
        <taxon>Bacteria</taxon>
        <taxon>Bacillati</taxon>
        <taxon>Bacillota</taxon>
        <taxon>Bacilli</taxon>
        <taxon>Bacillales</taxon>
        <taxon>Bacillaceae</taxon>
        <taxon>Siminovitchia</taxon>
    </lineage>
</organism>
<dbReference type="InterPro" id="IPR042110">
    <property type="entry name" value="Adenylosuccinate_synth_dom2"/>
</dbReference>
<dbReference type="NCBIfam" id="NF002223">
    <property type="entry name" value="PRK01117.1"/>
    <property type="match status" value="1"/>
</dbReference>
<comment type="function">
    <text evidence="8">Plays an important role in the de novo pathway of purine nucleotide biosynthesis. Catalyzes the first committed step in the biosynthesis of AMP from IMP.</text>
</comment>
<dbReference type="Gene3D" id="3.90.170.10">
    <property type="entry name" value="Adenylosuccinate Synthetase, subunit A, domain 3"/>
    <property type="match status" value="1"/>
</dbReference>
<dbReference type="Proteomes" id="UP000287296">
    <property type="component" value="Unassembled WGS sequence"/>
</dbReference>
<dbReference type="FunFam" id="3.90.170.10:FF:000001">
    <property type="entry name" value="Adenylosuccinate synthetase"/>
    <property type="match status" value="1"/>
</dbReference>
<keyword evidence="2 8" id="KW-0436">Ligase</keyword>
<feature type="binding site" evidence="8">
    <location>
        <begin position="412"/>
        <end position="414"/>
    </location>
    <ligand>
        <name>GTP</name>
        <dbReference type="ChEBI" id="CHEBI:37565"/>
    </ligand>
</feature>
<feature type="binding site" evidence="8">
    <location>
        <position position="40"/>
    </location>
    <ligand>
        <name>Mg(2+)</name>
        <dbReference type="ChEBI" id="CHEBI:18420"/>
    </ligand>
</feature>
<dbReference type="InterPro" id="IPR042109">
    <property type="entry name" value="Adenylosuccinate_synth_dom1"/>
</dbReference>
<dbReference type="GO" id="GO:0046040">
    <property type="term" value="P:IMP metabolic process"/>
    <property type="evidence" value="ECO:0007669"/>
    <property type="project" value="TreeGrafter"/>
</dbReference>
<evidence type="ECO:0000256" key="2">
    <source>
        <dbReference type="ARBA" id="ARBA00022598"/>
    </source>
</evidence>
<keyword evidence="14" id="KW-1185">Reference proteome</keyword>
<feature type="binding site" evidence="8">
    <location>
        <position position="304"/>
    </location>
    <ligand>
        <name>GTP</name>
        <dbReference type="ChEBI" id="CHEBI:37565"/>
    </ligand>
</feature>
<comment type="cofactor">
    <cofactor evidence="8">
        <name>Mg(2+)</name>
        <dbReference type="ChEBI" id="CHEBI:18420"/>
    </cofactor>
    <text evidence="8">Binds 1 Mg(2+) ion per subunit.</text>
</comment>
<dbReference type="Proteomes" id="UP000680670">
    <property type="component" value="Unassembled WGS sequence"/>
</dbReference>
<keyword evidence="5 8" id="KW-0658">Purine biosynthesis</keyword>
<evidence type="ECO:0000313" key="11">
    <source>
        <dbReference type="EMBL" id="GIN95836.1"/>
    </source>
</evidence>
<comment type="subunit">
    <text evidence="1 8">Homodimer.</text>
</comment>
<dbReference type="Gene3D" id="1.10.300.10">
    <property type="entry name" value="Adenylosuccinate Synthetase, subunit A, domain 2"/>
    <property type="match status" value="1"/>
</dbReference>
<evidence type="ECO:0000313" key="14">
    <source>
        <dbReference type="Proteomes" id="UP000680670"/>
    </source>
</evidence>
<keyword evidence="3 8" id="KW-0479">Metal-binding</keyword>
<protein>
    <recommendedName>
        <fullName evidence="8 10">Adenylosuccinate synthetase</fullName>
        <shortName evidence="8">AMPSase</shortName>
        <shortName evidence="8">AdSS</shortName>
        <ecNumber evidence="8 10">6.3.4.4</ecNumber>
    </recommendedName>
    <alternativeName>
        <fullName evidence="8">IMP--aspartate ligase</fullName>
    </alternativeName>
</protein>
<proteinExistence type="inferred from homology"/>
<comment type="catalytic activity">
    <reaction evidence="8 10">
        <text>IMP + L-aspartate + GTP = N(6)-(1,2-dicarboxyethyl)-AMP + GDP + phosphate + 2 H(+)</text>
        <dbReference type="Rhea" id="RHEA:15753"/>
        <dbReference type="ChEBI" id="CHEBI:15378"/>
        <dbReference type="ChEBI" id="CHEBI:29991"/>
        <dbReference type="ChEBI" id="CHEBI:37565"/>
        <dbReference type="ChEBI" id="CHEBI:43474"/>
        <dbReference type="ChEBI" id="CHEBI:57567"/>
        <dbReference type="ChEBI" id="CHEBI:58053"/>
        <dbReference type="ChEBI" id="CHEBI:58189"/>
        <dbReference type="EC" id="6.3.4.4"/>
    </reaction>
</comment>
<keyword evidence="7 8" id="KW-0342">GTP-binding</keyword>
<evidence type="ECO:0000313" key="13">
    <source>
        <dbReference type="Proteomes" id="UP000287296"/>
    </source>
</evidence>
<keyword evidence="6 8" id="KW-0460">Magnesium</keyword>
<dbReference type="NCBIfam" id="TIGR00184">
    <property type="entry name" value="purA"/>
    <property type="match status" value="1"/>
</dbReference>
<evidence type="ECO:0000256" key="3">
    <source>
        <dbReference type="ARBA" id="ARBA00022723"/>
    </source>
</evidence>